<dbReference type="EMBL" id="FORH01000001">
    <property type="protein sequence ID" value="SFI84236.1"/>
    <property type="molecule type" value="Genomic_DNA"/>
</dbReference>
<dbReference type="OrthoDB" id="7307102at2"/>
<protein>
    <submittedName>
        <fullName evidence="1">Uncharacterized phage protein (Possible DNA packaging)</fullName>
    </submittedName>
</protein>
<sequence>MSVIPVALLKAHLNLEHDLDDDLLTTYLDAAEQYATRYTGSSYVNVNYPDIQLAVLMLAGFWYENREAAQAGSKAAVVPFGVHDLLQAHRKWNVGGAT</sequence>
<accession>A0A1I3LIG8</accession>
<reference evidence="2" key="1">
    <citation type="submission" date="2016-10" db="EMBL/GenBank/DDBJ databases">
        <authorList>
            <person name="Varghese N."/>
            <person name="Submissions S."/>
        </authorList>
    </citation>
    <scope>NUCLEOTIDE SEQUENCE [LARGE SCALE GENOMIC DNA]</scope>
    <source>
        <strain evidence="2">DSM 26471</strain>
    </source>
</reference>
<evidence type="ECO:0000313" key="1">
    <source>
        <dbReference type="EMBL" id="SFI84236.1"/>
    </source>
</evidence>
<organism evidence="1 2">
    <name type="scientific">Celeribacter neptunius</name>
    <dbReference type="NCBI Taxonomy" id="588602"/>
    <lineage>
        <taxon>Bacteria</taxon>
        <taxon>Pseudomonadati</taxon>
        <taxon>Pseudomonadota</taxon>
        <taxon>Alphaproteobacteria</taxon>
        <taxon>Rhodobacterales</taxon>
        <taxon>Roseobacteraceae</taxon>
        <taxon>Celeribacter</taxon>
    </lineage>
</organism>
<dbReference type="InterPro" id="IPR021146">
    <property type="entry name" value="Phage_gp6-like_head-tail"/>
</dbReference>
<keyword evidence="2" id="KW-1185">Reference proteome</keyword>
<dbReference type="InterPro" id="IPR006450">
    <property type="entry name" value="Phage_HK97_gp6-like"/>
</dbReference>
<dbReference type="AlphaFoldDB" id="A0A1I3LIG8"/>
<dbReference type="Pfam" id="PF05135">
    <property type="entry name" value="Phage_connect_1"/>
    <property type="match status" value="1"/>
</dbReference>
<dbReference type="RefSeq" id="WP_090058455.1">
    <property type="nucleotide sequence ID" value="NZ_FORH01000001.1"/>
</dbReference>
<proteinExistence type="predicted"/>
<dbReference type="CDD" id="cd08054">
    <property type="entry name" value="gp6"/>
    <property type="match status" value="1"/>
</dbReference>
<evidence type="ECO:0000313" key="2">
    <source>
        <dbReference type="Proteomes" id="UP000199630"/>
    </source>
</evidence>
<gene>
    <name evidence="1" type="ORF">SAMN04487991_1034</name>
</gene>
<dbReference type="Gene3D" id="1.10.3230.30">
    <property type="entry name" value="Phage gp6-like head-tail connector protein"/>
    <property type="match status" value="1"/>
</dbReference>
<dbReference type="STRING" id="588602.SAMN04487991_1034"/>
<dbReference type="Proteomes" id="UP000199630">
    <property type="component" value="Unassembled WGS sequence"/>
</dbReference>
<name>A0A1I3LIG8_9RHOB</name>
<dbReference type="NCBIfam" id="TIGR01560">
    <property type="entry name" value="put_DNA_pack"/>
    <property type="match status" value="1"/>
</dbReference>